<gene>
    <name evidence="1" type="ORF">G6R28_05480</name>
</gene>
<keyword evidence="2" id="KW-1185">Reference proteome</keyword>
<reference evidence="1 2" key="1">
    <citation type="submission" date="2020-02" db="EMBL/GenBank/DDBJ databases">
        <title>Fructobacillus sp. isolated from paper mulberry of Taiwan.</title>
        <authorList>
            <person name="Lin S.-T."/>
        </authorList>
    </citation>
    <scope>NUCLEOTIDE SEQUENCE [LARGE SCALE GENOMIC DNA]</scope>
    <source>
        <strain evidence="1 2">M1-21</strain>
    </source>
</reference>
<protein>
    <submittedName>
        <fullName evidence="1">Uncharacterized protein</fullName>
    </submittedName>
</protein>
<evidence type="ECO:0000313" key="1">
    <source>
        <dbReference type="EMBL" id="MBS9336677.1"/>
    </source>
</evidence>
<dbReference type="RefSeq" id="WP_213793237.1">
    <property type="nucleotide sequence ID" value="NZ_JAAMFJ010000003.1"/>
</dbReference>
<proteinExistence type="predicted"/>
<sequence length="52" mass="5900">MLTQLVTGSVSGQRFDKKLNEALKELQNHDHEIVDVKYAQSLARVSALILYK</sequence>
<name>A0ABS5QV35_9LACO</name>
<evidence type="ECO:0000313" key="2">
    <source>
        <dbReference type="Proteomes" id="UP000735205"/>
    </source>
</evidence>
<organism evidence="1 2">
    <name type="scientific">Fructobacillus papyrifericola</name>
    <dbReference type="NCBI Taxonomy" id="2713172"/>
    <lineage>
        <taxon>Bacteria</taxon>
        <taxon>Bacillati</taxon>
        <taxon>Bacillota</taxon>
        <taxon>Bacilli</taxon>
        <taxon>Lactobacillales</taxon>
        <taxon>Lactobacillaceae</taxon>
        <taxon>Fructobacillus</taxon>
    </lineage>
</organism>
<accession>A0ABS5QV35</accession>
<comment type="caution">
    <text evidence="1">The sequence shown here is derived from an EMBL/GenBank/DDBJ whole genome shotgun (WGS) entry which is preliminary data.</text>
</comment>
<dbReference type="Proteomes" id="UP000735205">
    <property type="component" value="Unassembled WGS sequence"/>
</dbReference>
<dbReference type="EMBL" id="JAAMFJ010000003">
    <property type="protein sequence ID" value="MBS9336677.1"/>
    <property type="molecule type" value="Genomic_DNA"/>
</dbReference>